<gene>
    <name evidence="2" type="ORF">METZ01_LOCUS405763</name>
</gene>
<dbReference type="InterPro" id="IPR036291">
    <property type="entry name" value="NAD(P)-bd_dom_sf"/>
</dbReference>
<dbReference type="InterPro" id="IPR016211">
    <property type="entry name" value="Glu/Phe/Leu/Val/Trp_DH_bac/arc"/>
</dbReference>
<name>A0A382W2E8_9ZZZZ</name>
<evidence type="ECO:0000313" key="2">
    <source>
        <dbReference type="EMBL" id="SVD52909.1"/>
    </source>
</evidence>
<protein>
    <recommendedName>
        <fullName evidence="1">Glutamate/phenylalanine/leucine/valine/L-tryptophan dehydrogenase C-terminal domain-containing protein</fullName>
    </recommendedName>
</protein>
<proteinExistence type="predicted"/>
<dbReference type="GO" id="GO:0006520">
    <property type="term" value="P:amino acid metabolic process"/>
    <property type="evidence" value="ECO:0007669"/>
    <property type="project" value="InterPro"/>
</dbReference>
<dbReference type="SUPFAM" id="SSF51735">
    <property type="entry name" value="NAD(P)-binding Rossmann-fold domains"/>
    <property type="match status" value="1"/>
</dbReference>
<feature type="non-terminal residue" evidence="2">
    <location>
        <position position="1"/>
    </location>
</feature>
<dbReference type="GO" id="GO:0016639">
    <property type="term" value="F:oxidoreductase activity, acting on the CH-NH2 group of donors, NAD or NADP as acceptor"/>
    <property type="evidence" value="ECO:0007669"/>
    <property type="project" value="InterPro"/>
</dbReference>
<reference evidence="2" key="1">
    <citation type="submission" date="2018-05" db="EMBL/GenBank/DDBJ databases">
        <authorList>
            <person name="Lanie J.A."/>
            <person name="Ng W.-L."/>
            <person name="Kazmierczak K.M."/>
            <person name="Andrzejewski T.M."/>
            <person name="Davidsen T.M."/>
            <person name="Wayne K.J."/>
            <person name="Tettelin H."/>
            <person name="Glass J.I."/>
            <person name="Rusch D."/>
            <person name="Podicherti R."/>
            <person name="Tsui H.-C.T."/>
            <person name="Winkler M.E."/>
        </authorList>
    </citation>
    <scope>NUCLEOTIDE SEQUENCE</scope>
</reference>
<dbReference type="AlphaFoldDB" id="A0A382W2E8"/>
<accession>A0A382W2E8</accession>
<dbReference type="Pfam" id="PF00208">
    <property type="entry name" value="ELFV_dehydrog"/>
    <property type="match status" value="1"/>
</dbReference>
<dbReference type="Gene3D" id="3.40.50.720">
    <property type="entry name" value="NAD(P)-binding Rossmann-like Domain"/>
    <property type="match status" value="1"/>
</dbReference>
<feature type="domain" description="Glutamate/phenylalanine/leucine/valine/L-tryptophan dehydrogenase C-terminal" evidence="1">
    <location>
        <begin position="1"/>
        <end position="153"/>
    </location>
</feature>
<dbReference type="SMART" id="SM00839">
    <property type="entry name" value="ELFV_dehydrog"/>
    <property type="match status" value="1"/>
</dbReference>
<sequence length="167" mass="18736">YVTDIDKKRVNIIVDKYNCTPIDSDKILNEEVDIYAPCALGATVNKTTIPELNCQIIAGAANNVLENPLKDSESLVKRNILYAPDYVINAGGLINVANELEGYDKEKAFSQAENIYHTSMAIFKRAKKESITTNQAAVLQAEDRIKKISSLKSFYLPYKKTFKIRND</sequence>
<dbReference type="InterPro" id="IPR006096">
    <property type="entry name" value="Glu/Leu/Phe/Val/Trp_DH_C"/>
</dbReference>
<dbReference type="PANTHER" id="PTHR42722:SF1">
    <property type="entry name" value="VALINE DEHYDROGENASE"/>
    <property type="match status" value="1"/>
</dbReference>
<dbReference type="PANTHER" id="PTHR42722">
    <property type="entry name" value="LEUCINE DEHYDROGENASE"/>
    <property type="match status" value="1"/>
</dbReference>
<organism evidence="2">
    <name type="scientific">marine metagenome</name>
    <dbReference type="NCBI Taxonomy" id="408172"/>
    <lineage>
        <taxon>unclassified sequences</taxon>
        <taxon>metagenomes</taxon>
        <taxon>ecological metagenomes</taxon>
    </lineage>
</organism>
<dbReference type="EMBL" id="UINC01156474">
    <property type="protein sequence ID" value="SVD52909.1"/>
    <property type="molecule type" value="Genomic_DNA"/>
</dbReference>
<evidence type="ECO:0000259" key="1">
    <source>
        <dbReference type="SMART" id="SM00839"/>
    </source>
</evidence>